<feature type="domain" description="Zn(2)-C6 fungal-type" evidence="6">
    <location>
        <begin position="14"/>
        <end position="44"/>
    </location>
</feature>
<evidence type="ECO:0000256" key="3">
    <source>
        <dbReference type="ARBA" id="ARBA00023015"/>
    </source>
</evidence>
<gene>
    <name evidence="7" type="ORF">IAR55_005612</name>
</gene>
<dbReference type="Gene3D" id="4.10.240.10">
    <property type="entry name" value="Zn(2)-C6 fungal-type DNA-binding domain"/>
    <property type="match status" value="1"/>
</dbReference>
<dbReference type="InterPro" id="IPR007219">
    <property type="entry name" value="XnlR_reg_dom"/>
</dbReference>
<reference evidence="7 8" key="1">
    <citation type="journal article" date="2024" name="bioRxiv">
        <title>Comparative genomics of Cryptococcus and Kwoniella reveals pathogenesis evolution and contrasting karyotype dynamics via intercentromeric recombination or chromosome fusion.</title>
        <authorList>
            <person name="Coelho M.A."/>
            <person name="David-Palma M."/>
            <person name="Shea T."/>
            <person name="Bowers K."/>
            <person name="McGinley-Smith S."/>
            <person name="Mohammad A.W."/>
            <person name="Gnirke A."/>
            <person name="Yurkov A.M."/>
            <person name="Nowrousian M."/>
            <person name="Sun S."/>
            <person name="Cuomo C.A."/>
            <person name="Heitman J."/>
        </authorList>
    </citation>
    <scope>NUCLEOTIDE SEQUENCE [LARGE SCALE GENOMIC DNA]</scope>
    <source>
        <strain evidence="7 8">CBS 13917</strain>
    </source>
</reference>
<evidence type="ECO:0000256" key="2">
    <source>
        <dbReference type="ARBA" id="ARBA00022723"/>
    </source>
</evidence>
<dbReference type="GO" id="GO:0005634">
    <property type="term" value="C:nucleus"/>
    <property type="evidence" value="ECO:0007669"/>
    <property type="project" value="UniProtKB-SubCell"/>
</dbReference>
<keyword evidence="8" id="KW-1185">Reference proteome</keyword>
<evidence type="ECO:0000259" key="6">
    <source>
        <dbReference type="PROSITE" id="PS50048"/>
    </source>
</evidence>
<keyword evidence="5" id="KW-0539">Nucleus</keyword>
<dbReference type="GO" id="GO:0006351">
    <property type="term" value="P:DNA-templated transcription"/>
    <property type="evidence" value="ECO:0007669"/>
    <property type="project" value="InterPro"/>
</dbReference>
<comment type="caution">
    <text evidence="7">The sequence shown here is derived from an EMBL/GenBank/DDBJ whole genome shotgun (WGS) entry which is preliminary data.</text>
</comment>
<evidence type="ECO:0000313" key="8">
    <source>
        <dbReference type="Proteomes" id="UP001388673"/>
    </source>
</evidence>
<name>A0AAW0YSK4_9TREE</name>
<dbReference type="InterPro" id="IPR036864">
    <property type="entry name" value="Zn2-C6_fun-type_DNA-bd_sf"/>
</dbReference>
<keyword evidence="2" id="KW-0479">Metal-binding</keyword>
<dbReference type="Pfam" id="PF04082">
    <property type="entry name" value="Fungal_trans"/>
    <property type="match status" value="1"/>
</dbReference>
<dbReference type="SMART" id="SM00066">
    <property type="entry name" value="GAL4"/>
    <property type="match status" value="1"/>
</dbReference>
<dbReference type="KEGG" id="kne:92182870"/>
<dbReference type="PANTHER" id="PTHR47338:SF29">
    <property type="entry name" value="ZN(2)-C6 FUNGAL-TYPE DOMAIN-CONTAINING PROTEIN"/>
    <property type="match status" value="1"/>
</dbReference>
<dbReference type="CDD" id="cd12148">
    <property type="entry name" value="fungal_TF_MHR"/>
    <property type="match status" value="1"/>
</dbReference>
<organism evidence="7 8">
    <name type="scientific">Kwoniella newhampshirensis</name>
    <dbReference type="NCBI Taxonomy" id="1651941"/>
    <lineage>
        <taxon>Eukaryota</taxon>
        <taxon>Fungi</taxon>
        <taxon>Dikarya</taxon>
        <taxon>Basidiomycota</taxon>
        <taxon>Agaricomycotina</taxon>
        <taxon>Tremellomycetes</taxon>
        <taxon>Tremellales</taxon>
        <taxon>Cryptococcaceae</taxon>
        <taxon>Kwoniella</taxon>
    </lineage>
</organism>
<evidence type="ECO:0000256" key="1">
    <source>
        <dbReference type="ARBA" id="ARBA00004123"/>
    </source>
</evidence>
<dbReference type="Pfam" id="PF00172">
    <property type="entry name" value="Zn_clus"/>
    <property type="match status" value="1"/>
</dbReference>
<evidence type="ECO:0000256" key="4">
    <source>
        <dbReference type="ARBA" id="ARBA00023163"/>
    </source>
</evidence>
<evidence type="ECO:0000313" key="7">
    <source>
        <dbReference type="EMBL" id="KAK8846526.1"/>
    </source>
</evidence>
<dbReference type="GO" id="GO:0003677">
    <property type="term" value="F:DNA binding"/>
    <property type="evidence" value="ECO:0007669"/>
    <property type="project" value="InterPro"/>
</dbReference>
<comment type="subcellular location">
    <subcellularLocation>
        <location evidence="1">Nucleus</location>
    </subcellularLocation>
</comment>
<dbReference type="InterPro" id="IPR050815">
    <property type="entry name" value="TF_fung"/>
</dbReference>
<dbReference type="PROSITE" id="PS00463">
    <property type="entry name" value="ZN2_CY6_FUNGAL_1"/>
    <property type="match status" value="1"/>
</dbReference>
<evidence type="ECO:0000256" key="5">
    <source>
        <dbReference type="ARBA" id="ARBA00023242"/>
    </source>
</evidence>
<keyword evidence="4" id="KW-0804">Transcription</keyword>
<proteinExistence type="predicted"/>
<protein>
    <recommendedName>
        <fullName evidence="6">Zn(2)-C6 fungal-type domain-containing protein</fullName>
    </recommendedName>
</protein>
<dbReference type="RefSeq" id="XP_066800476.1">
    <property type="nucleotide sequence ID" value="XM_066948703.1"/>
</dbReference>
<dbReference type="AlphaFoldDB" id="A0AAW0YSK4"/>
<dbReference type="GO" id="GO:0008270">
    <property type="term" value="F:zinc ion binding"/>
    <property type="evidence" value="ECO:0007669"/>
    <property type="project" value="InterPro"/>
</dbReference>
<dbReference type="SUPFAM" id="SSF57701">
    <property type="entry name" value="Zn2/Cys6 DNA-binding domain"/>
    <property type="match status" value="1"/>
</dbReference>
<dbReference type="PROSITE" id="PS50048">
    <property type="entry name" value="ZN2_CY6_FUNGAL_2"/>
    <property type="match status" value="1"/>
</dbReference>
<dbReference type="Proteomes" id="UP001388673">
    <property type="component" value="Unassembled WGS sequence"/>
</dbReference>
<sequence>MAPAPKSPLARGDACQSCKARKVRCPAERPACSRCTKRKRDCVYINSPMAAESSDPSPQSPLLSHNVSPPVASASGSAFSTITAPTSLSVPAPPTVIDPASALAPATDTLLPTYDPPWTDDYFKMVGMVPSTAGNEQTFPSHWENFDLSVLLGQSNEAGFFAEELTAAERDHLLLLYFTNQRIFGLDMHIATFYNKLQSPDPAIRPHPCLLNAMYLVTCRASPVQSLRQRENVFLNRAKEAMDRAVGEDRRLFDAMRAGTLMTAWFYGKERHAEGWAMQGQTVHERELRRGLGLYLPPAETNLELADRIYAFWAIFMVDRCATIAFEWPAGFDIDCITTPLPRSWSEYETGDPHLGTCDERPSEVLTDKTSTRSCPIDHRTDLGHIVKALTLMHQASLRPAPPQQALLADAIKRFVISLPDALKQTAHSMDGKRIVEAGTATLMFLYSIDADLRPDPRALKAAKRILGVLHLLQDANVGDVNLFIIVIWTRTCRLMIWESKRLEAEGETFAAASYARDVEAITSFMSQMKHINLAADALREIDQWWISQAEDFQYENDTARKNRRKLSR</sequence>
<dbReference type="CDD" id="cd00067">
    <property type="entry name" value="GAL4"/>
    <property type="match status" value="1"/>
</dbReference>
<dbReference type="InterPro" id="IPR001138">
    <property type="entry name" value="Zn2Cys6_DnaBD"/>
</dbReference>
<dbReference type="GO" id="GO:0000981">
    <property type="term" value="F:DNA-binding transcription factor activity, RNA polymerase II-specific"/>
    <property type="evidence" value="ECO:0007669"/>
    <property type="project" value="InterPro"/>
</dbReference>
<keyword evidence="3" id="KW-0805">Transcription regulation</keyword>
<dbReference type="PANTHER" id="PTHR47338">
    <property type="entry name" value="ZN(II)2CYS6 TRANSCRIPTION FACTOR (EUROFUNG)-RELATED"/>
    <property type="match status" value="1"/>
</dbReference>
<accession>A0AAW0YSK4</accession>
<dbReference type="EMBL" id="JBCAWK010000011">
    <property type="protein sequence ID" value="KAK8846526.1"/>
    <property type="molecule type" value="Genomic_DNA"/>
</dbReference>
<dbReference type="GeneID" id="92182870"/>